<sequence length="328" mass="36787">MLFIGMLCFLVTNKMIFPVRQCEIVELNLMSIVYALSNILNACIGLGHIVQGKKIHGCLLKLRYDSDPFSSNAFVNIALITLNQMRRSGTFCSMFTLLSALKACAALELPEYGKGLHSLLIKKDIIMDPFLNNETADECLDLFVQMYNQGIRSDQTSLRPVLNSAAGLQVANVCKQVHALYGKCNLLDDATRTSDEFPLPDLPSFTFLMIQALHMMTWMCVVLADLLEQLPLYLHYVLFAMVKGNSFKCSEWRTRSEEQSALPNNVVEAVQEPEPAAEDSVGETSKLSYASIVSTSTLFGIYDMGVINEFVFLKVNEYQIFDNFDPHQ</sequence>
<proteinExistence type="predicted"/>
<comment type="caution">
    <text evidence="1">The sequence shown here is derived from an EMBL/GenBank/DDBJ whole genome shotgun (WGS) entry which is preliminary data.</text>
</comment>
<reference evidence="1" key="1">
    <citation type="submission" date="2023-12" db="EMBL/GenBank/DDBJ databases">
        <title>Genome assembly of Anisodus tanguticus.</title>
        <authorList>
            <person name="Wang Y.-J."/>
        </authorList>
    </citation>
    <scope>NUCLEOTIDE SEQUENCE</scope>
    <source>
        <strain evidence="1">KB-2021</strain>
        <tissue evidence="1">Leaf</tissue>
    </source>
</reference>
<organism evidence="1 2">
    <name type="scientific">Anisodus tanguticus</name>
    <dbReference type="NCBI Taxonomy" id="243964"/>
    <lineage>
        <taxon>Eukaryota</taxon>
        <taxon>Viridiplantae</taxon>
        <taxon>Streptophyta</taxon>
        <taxon>Embryophyta</taxon>
        <taxon>Tracheophyta</taxon>
        <taxon>Spermatophyta</taxon>
        <taxon>Magnoliopsida</taxon>
        <taxon>eudicotyledons</taxon>
        <taxon>Gunneridae</taxon>
        <taxon>Pentapetalae</taxon>
        <taxon>asterids</taxon>
        <taxon>lamiids</taxon>
        <taxon>Solanales</taxon>
        <taxon>Solanaceae</taxon>
        <taxon>Solanoideae</taxon>
        <taxon>Hyoscyameae</taxon>
        <taxon>Anisodus</taxon>
    </lineage>
</organism>
<accession>A0AAE1VMD6</accession>
<dbReference type="GO" id="GO:0003723">
    <property type="term" value="F:RNA binding"/>
    <property type="evidence" value="ECO:0007669"/>
    <property type="project" value="InterPro"/>
</dbReference>
<dbReference type="InterPro" id="IPR046960">
    <property type="entry name" value="PPR_At4g14850-like_plant"/>
</dbReference>
<evidence type="ECO:0000313" key="1">
    <source>
        <dbReference type="EMBL" id="KAK4366159.1"/>
    </source>
</evidence>
<dbReference type="EMBL" id="JAVYJV010000007">
    <property type="protein sequence ID" value="KAK4366159.1"/>
    <property type="molecule type" value="Genomic_DNA"/>
</dbReference>
<dbReference type="PANTHER" id="PTHR47926">
    <property type="entry name" value="PENTATRICOPEPTIDE REPEAT-CONTAINING PROTEIN"/>
    <property type="match status" value="1"/>
</dbReference>
<dbReference type="AlphaFoldDB" id="A0AAE1VMD6"/>
<dbReference type="Proteomes" id="UP001291623">
    <property type="component" value="Unassembled WGS sequence"/>
</dbReference>
<keyword evidence="2" id="KW-1185">Reference proteome</keyword>
<name>A0AAE1VMD6_9SOLA</name>
<gene>
    <name evidence="1" type="ORF">RND71_014039</name>
</gene>
<dbReference type="GO" id="GO:0009451">
    <property type="term" value="P:RNA modification"/>
    <property type="evidence" value="ECO:0007669"/>
    <property type="project" value="InterPro"/>
</dbReference>
<evidence type="ECO:0000313" key="2">
    <source>
        <dbReference type="Proteomes" id="UP001291623"/>
    </source>
</evidence>
<protein>
    <submittedName>
        <fullName evidence="1">Uncharacterized protein</fullName>
    </submittedName>
</protein>